<comment type="caution">
    <text evidence="1">The sequence shown here is derived from an EMBL/GenBank/DDBJ whole genome shotgun (WGS) entry which is preliminary data.</text>
</comment>
<protein>
    <submittedName>
        <fullName evidence="1">Uncharacterized protein</fullName>
    </submittedName>
</protein>
<evidence type="ECO:0000313" key="1">
    <source>
        <dbReference type="EMBL" id="KAJ0190257.1"/>
    </source>
</evidence>
<reference evidence="1 2" key="1">
    <citation type="journal article" date="2017" name="Nat. Commun.">
        <title>Genome assembly with in vitro proximity ligation data and whole-genome triplication in lettuce.</title>
        <authorList>
            <person name="Reyes-Chin-Wo S."/>
            <person name="Wang Z."/>
            <person name="Yang X."/>
            <person name="Kozik A."/>
            <person name="Arikit S."/>
            <person name="Song C."/>
            <person name="Xia L."/>
            <person name="Froenicke L."/>
            <person name="Lavelle D.O."/>
            <person name="Truco M.J."/>
            <person name="Xia R."/>
            <person name="Zhu S."/>
            <person name="Xu C."/>
            <person name="Xu H."/>
            <person name="Xu X."/>
            <person name="Cox K."/>
            <person name="Korf I."/>
            <person name="Meyers B.C."/>
            <person name="Michelmore R.W."/>
        </authorList>
    </citation>
    <scope>NUCLEOTIDE SEQUENCE [LARGE SCALE GENOMIC DNA]</scope>
    <source>
        <strain evidence="2">cv. Salinas</strain>
        <tissue evidence="1">Seedlings</tissue>
    </source>
</reference>
<evidence type="ECO:0000313" key="2">
    <source>
        <dbReference type="Proteomes" id="UP000235145"/>
    </source>
</evidence>
<gene>
    <name evidence="1" type="ORF">LSAT_V11C800408060</name>
</gene>
<name>A0A9R1UNH9_LACSA</name>
<organism evidence="1 2">
    <name type="scientific">Lactuca sativa</name>
    <name type="common">Garden lettuce</name>
    <dbReference type="NCBI Taxonomy" id="4236"/>
    <lineage>
        <taxon>Eukaryota</taxon>
        <taxon>Viridiplantae</taxon>
        <taxon>Streptophyta</taxon>
        <taxon>Embryophyta</taxon>
        <taxon>Tracheophyta</taxon>
        <taxon>Spermatophyta</taxon>
        <taxon>Magnoliopsida</taxon>
        <taxon>eudicotyledons</taxon>
        <taxon>Gunneridae</taxon>
        <taxon>Pentapetalae</taxon>
        <taxon>asterids</taxon>
        <taxon>campanulids</taxon>
        <taxon>Asterales</taxon>
        <taxon>Asteraceae</taxon>
        <taxon>Cichorioideae</taxon>
        <taxon>Cichorieae</taxon>
        <taxon>Lactucinae</taxon>
        <taxon>Lactuca</taxon>
    </lineage>
</organism>
<accession>A0A9R1UNH9</accession>
<dbReference type="Proteomes" id="UP000235145">
    <property type="component" value="Unassembled WGS sequence"/>
</dbReference>
<keyword evidence="2" id="KW-1185">Reference proteome</keyword>
<sequence>MTDSISYSRTKVEVGFEEQTEKLQAREANFRKREEILFLLNHILPLCPPDPFMRVERKHEQLNRVHPNVLHWTDVKWVFFAYLRTKY</sequence>
<proteinExistence type="predicted"/>
<dbReference type="EMBL" id="NBSK02000008">
    <property type="protein sequence ID" value="KAJ0190257.1"/>
    <property type="molecule type" value="Genomic_DNA"/>
</dbReference>
<dbReference type="AlphaFoldDB" id="A0A9R1UNH9"/>